<reference evidence="2 3" key="1">
    <citation type="submission" date="2024-05" db="EMBL/GenBank/DDBJ databases">
        <title>Sphingomonas sp. HF-S3 16S ribosomal RNA gene Genome sequencing and assembly.</title>
        <authorList>
            <person name="Lee H."/>
        </authorList>
    </citation>
    <scope>NUCLEOTIDE SEQUENCE [LARGE SCALE GENOMIC DNA]</scope>
    <source>
        <strain evidence="2 3">HF-S3</strain>
    </source>
</reference>
<proteinExistence type="predicted"/>
<dbReference type="RefSeq" id="WP_346246968.1">
    <property type="nucleotide sequence ID" value="NZ_JBDIZK010000006.1"/>
</dbReference>
<name>A0ABV0B8R7_9SPHN</name>
<evidence type="ECO:0000313" key="3">
    <source>
        <dbReference type="Proteomes" id="UP001427805"/>
    </source>
</evidence>
<dbReference type="Proteomes" id="UP001427805">
    <property type="component" value="Unassembled WGS sequence"/>
</dbReference>
<gene>
    <name evidence="2" type="ORF">TPR58_12365</name>
</gene>
<protein>
    <submittedName>
        <fullName evidence="2">Uncharacterized protein</fullName>
    </submittedName>
</protein>
<feature type="region of interest" description="Disordered" evidence="1">
    <location>
        <begin position="42"/>
        <end position="62"/>
    </location>
</feature>
<accession>A0ABV0B8R7</accession>
<dbReference type="EMBL" id="JBDIZK010000006">
    <property type="protein sequence ID" value="MEN3747962.1"/>
    <property type="molecule type" value="Genomic_DNA"/>
</dbReference>
<evidence type="ECO:0000313" key="2">
    <source>
        <dbReference type="EMBL" id="MEN3747962.1"/>
    </source>
</evidence>
<keyword evidence="3" id="KW-1185">Reference proteome</keyword>
<evidence type="ECO:0000256" key="1">
    <source>
        <dbReference type="SAM" id="MobiDB-lite"/>
    </source>
</evidence>
<sequence length="62" mass="6706">MEAEGKASIADLVQAALALRCDPEIEALFPPLAATTMDELLAQQKQPPVRRRAPRTPRTPGP</sequence>
<comment type="caution">
    <text evidence="2">The sequence shown here is derived from an EMBL/GenBank/DDBJ whole genome shotgun (WGS) entry which is preliminary data.</text>
</comment>
<organism evidence="2 3">
    <name type="scientific">Sphingomonas rustica</name>
    <dbReference type="NCBI Taxonomy" id="3103142"/>
    <lineage>
        <taxon>Bacteria</taxon>
        <taxon>Pseudomonadati</taxon>
        <taxon>Pseudomonadota</taxon>
        <taxon>Alphaproteobacteria</taxon>
        <taxon>Sphingomonadales</taxon>
        <taxon>Sphingomonadaceae</taxon>
        <taxon>Sphingomonas</taxon>
    </lineage>
</organism>